<name>A0ABX1BUR8_9ACTN</name>
<evidence type="ECO:0000313" key="2">
    <source>
        <dbReference type="EMBL" id="NJP99496.1"/>
    </source>
</evidence>
<dbReference type="PROSITE" id="PS51186">
    <property type="entry name" value="GNAT"/>
    <property type="match status" value="1"/>
</dbReference>
<reference evidence="2 3" key="1">
    <citation type="submission" date="2020-03" db="EMBL/GenBank/DDBJ databases">
        <title>WGS of actinomycetes isolated from Thailand.</title>
        <authorList>
            <person name="Thawai C."/>
        </authorList>
    </citation>
    <scope>NUCLEOTIDE SEQUENCE [LARGE SCALE GENOMIC DNA]</scope>
    <source>
        <strain evidence="2 3">PLAI 1-29</strain>
    </source>
</reference>
<feature type="domain" description="N-acetyltransferase" evidence="1">
    <location>
        <begin position="15"/>
        <end position="188"/>
    </location>
</feature>
<dbReference type="CDD" id="cd04301">
    <property type="entry name" value="NAT_SF"/>
    <property type="match status" value="1"/>
</dbReference>
<dbReference type="EMBL" id="JAATEN010000002">
    <property type="protein sequence ID" value="NJP99496.1"/>
    <property type="molecule type" value="Genomic_DNA"/>
</dbReference>
<dbReference type="Proteomes" id="UP000695264">
    <property type="component" value="Unassembled WGS sequence"/>
</dbReference>
<evidence type="ECO:0000313" key="3">
    <source>
        <dbReference type="Proteomes" id="UP000695264"/>
    </source>
</evidence>
<accession>A0ABX1BUR8</accession>
<comment type="caution">
    <text evidence="2">The sequence shown here is derived from an EMBL/GenBank/DDBJ whole genome shotgun (WGS) entry which is preliminary data.</text>
</comment>
<dbReference type="SUPFAM" id="SSF55729">
    <property type="entry name" value="Acyl-CoA N-acyltransferases (Nat)"/>
    <property type="match status" value="1"/>
</dbReference>
<gene>
    <name evidence="2" type="ORF">HCK00_02795</name>
</gene>
<evidence type="ECO:0000259" key="1">
    <source>
        <dbReference type="PROSITE" id="PS51186"/>
    </source>
</evidence>
<organism evidence="2 3">
    <name type="scientific">Streptomyces zingiberis</name>
    <dbReference type="NCBI Taxonomy" id="2053010"/>
    <lineage>
        <taxon>Bacteria</taxon>
        <taxon>Bacillati</taxon>
        <taxon>Actinomycetota</taxon>
        <taxon>Actinomycetes</taxon>
        <taxon>Kitasatosporales</taxon>
        <taxon>Streptomycetaceae</taxon>
        <taxon>Streptomyces</taxon>
    </lineage>
</organism>
<dbReference type="Gene3D" id="3.40.630.30">
    <property type="match status" value="1"/>
</dbReference>
<keyword evidence="3" id="KW-1185">Reference proteome</keyword>
<dbReference type="InterPro" id="IPR000182">
    <property type="entry name" value="GNAT_dom"/>
</dbReference>
<proteinExistence type="predicted"/>
<dbReference type="InterPro" id="IPR016181">
    <property type="entry name" value="Acyl_CoA_acyltransferase"/>
</dbReference>
<dbReference type="RefSeq" id="WP_168100117.1">
    <property type="nucleotide sequence ID" value="NZ_JAATEN010000002.1"/>
</dbReference>
<dbReference type="Pfam" id="PF13508">
    <property type="entry name" value="Acetyltransf_7"/>
    <property type="match status" value="1"/>
</dbReference>
<protein>
    <submittedName>
        <fullName evidence="2">GNAT family N-acetyltransferase</fullName>
    </submittedName>
</protein>
<sequence length="191" mass="19256">MAIPTAIRTAVVPLPEVFGLRRDVLRPGLPERAAVFPEDARPDTYHLAAYESAGAAGAGAGAAGAVRACVTFFPEPFPPSLAAELPAAAAAAAASAAAAAGAGGAAGQVPAHRFRGMASDPAVRGRGFGRAVLTAGIAEARRRGAALVWCHARTGALGFYAREGFTAAGEEFEIEGVGPHLVLVRPVPPAR</sequence>